<keyword evidence="3" id="KW-0547">Nucleotide-binding</keyword>
<keyword evidence="4 7" id="KW-0067">ATP-binding</keyword>
<feature type="compositionally biased region" description="Basic and acidic residues" evidence="5">
    <location>
        <begin position="566"/>
        <end position="615"/>
    </location>
</feature>
<proteinExistence type="predicted"/>
<dbReference type="CDD" id="cd03215">
    <property type="entry name" value="ABC_Carb_Monos_II"/>
    <property type="match status" value="1"/>
</dbReference>
<dbReference type="Pfam" id="PF00005">
    <property type="entry name" value="ABC_tran"/>
    <property type="match status" value="2"/>
</dbReference>
<dbReference type="PANTHER" id="PTHR43790:SF9">
    <property type="entry name" value="GALACTOFURANOSE TRANSPORTER ATP-BINDING PROTEIN YTFR"/>
    <property type="match status" value="1"/>
</dbReference>
<evidence type="ECO:0000256" key="1">
    <source>
        <dbReference type="ARBA" id="ARBA00022448"/>
    </source>
</evidence>
<feature type="domain" description="ABC transporter" evidence="6">
    <location>
        <begin position="32"/>
        <end position="264"/>
    </location>
</feature>
<dbReference type="InterPro" id="IPR050107">
    <property type="entry name" value="ABC_carbohydrate_import_ATPase"/>
</dbReference>
<evidence type="ECO:0000313" key="7">
    <source>
        <dbReference type="EMBL" id="MFC4514012.1"/>
    </source>
</evidence>
<dbReference type="InterPro" id="IPR003593">
    <property type="entry name" value="AAA+_ATPase"/>
</dbReference>
<evidence type="ECO:0000256" key="5">
    <source>
        <dbReference type="SAM" id="MobiDB-lite"/>
    </source>
</evidence>
<feature type="domain" description="ABC transporter" evidence="6">
    <location>
        <begin position="281"/>
        <end position="529"/>
    </location>
</feature>
<dbReference type="SMART" id="SM00382">
    <property type="entry name" value="AAA"/>
    <property type="match status" value="2"/>
</dbReference>
<feature type="region of interest" description="Disordered" evidence="5">
    <location>
        <begin position="347"/>
        <end position="366"/>
    </location>
</feature>
<name>A0ABV9BJ24_9ACTN</name>
<dbReference type="InterPro" id="IPR027417">
    <property type="entry name" value="P-loop_NTPase"/>
</dbReference>
<accession>A0ABV9BJ24</accession>
<keyword evidence="8" id="KW-1185">Reference proteome</keyword>
<evidence type="ECO:0000313" key="8">
    <source>
        <dbReference type="Proteomes" id="UP001595990"/>
    </source>
</evidence>
<dbReference type="EMBL" id="JBHSFS010000005">
    <property type="protein sequence ID" value="MFC4514012.1"/>
    <property type="molecule type" value="Genomic_DNA"/>
</dbReference>
<dbReference type="SUPFAM" id="SSF52540">
    <property type="entry name" value="P-loop containing nucleoside triphosphate hydrolases"/>
    <property type="match status" value="2"/>
</dbReference>
<dbReference type="GO" id="GO:0005524">
    <property type="term" value="F:ATP binding"/>
    <property type="evidence" value="ECO:0007669"/>
    <property type="project" value="UniProtKB-KW"/>
</dbReference>
<dbReference type="RefSeq" id="WP_411951848.1">
    <property type="nucleotide sequence ID" value="NZ_JBHSFS010000005.1"/>
</dbReference>
<evidence type="ECO:0000256" key="2">
    <source>
        <dbReference type="ARBA" id="ARBA00022737"/>
    </source>
</evidence>
<feature type="compositionally biased region" description="Low complexity" evidence="5">
    <location>
        <begin position="548"/>
        <end position="565"/>
    </location>
</feature>
<sequence length="615" mass="65666">MVRLSSRSLPRGECAIKASTEEPKKEPAAPAVELAGITKRFPGVVANHDIHLTVRRGTVHALCGENGAGKSTLMKILYGMQKPDEGTITLDGEQVSLSSPADAISRGIGMVHQHFMLADNLTVLENVVLGAEKLHGIGNKARKKIKEISDAYGLGVRPDVLVEDLGVADRQRVEILKVLYRGARTLILDEPTAVLVPQEVDALFDNLRELKAEGLTVIFISHKLGEVLSVADDITVIRRGTTVGTAIPSETTPKQLAELMVGEELPSPETRESTVTDVPMLTVDGLHLSATDSDGVVRAVLDGISFTIHKGEVLGLAGVEGNGQAELVEAIMGMRTPDGGVVTLDGDDITKTPTRKRREGGMGYIPEDRHRHGLLLEAPLWENRILGHVTEKPNSKGGLLDTKAAREDTERIVREYDVRTPGIEVTAASLSGGNQQKLIVGREMSHNPKLLIAAHPTRGVDVGAQAQIWDQIREARREGLAVLLISADLDELIGLSDTLRVMFRGRLVADADPATITPEELGSAMTGAASGHLEHEEGAEEAPETPEAPESGDAPEAPETPADPKAPAEADKPAKGEDADKADADKADADKDDKSSEEPSSEEKNDENPEGGDSK</sequence>
<dbReference type="Gene3D" id="3.40.50.300">
    <property type="entry name" value="P-loop containing nucleotide triphosphate hydrolases"/>
    <property type="match status" value="2"/>
</dbReference>
<evidence type="ECO:0000256" key="4">
    <source>
        <dbReference type="ARBA" id="ARBA00022840"/>
    </source>
</evidence>
<dbReference type="PANTHER" id="PTHR43790">
    <property type="entry name" value="CARBOHYDRATE TRANSPORT ATP-BINDING PROTEIN MG119-RELATED"/>
    <property type="match status" value="1"/>
</dbReference>
<evidence type="ECO:0000259" key="6">
    <source>
        <dbReference type="PROSITE" id="PS50893"/>
    </source>
</evidence>
<keyword evidence="1" id="KW-0813">Transport</keyword>
<dbReference type="InterPro" id="IPR017871">
    <property type="entry name" value="ABC_transporter-like_CS"/>
</dbReference>
<dbReference type="Proteomes" id="UP001595990">
    <property type="component" value="Unassembled WGS sequence"/>
</dbReference>
<feature type="region of interest" description="Disordered" evidence="5">
    <location>
        <begin position="527"/>
        <end position="615"/>
    </location>
</feature>
<gene>
    <name evidence="7" type="ORF">ACFPEN_13785</name>
</gene>
<evidence type="ECO:0000256" key="3">
    <source>
        <dbReference type="ARBA" id="ARBA00022741"/>
    </source>
</evidence>
<dbReference type="PROSITE" id="PS50893">
    <property type="entry name" value="ABC_TRANSPORTER_2"/>
    <property type="match status" value="2"/>
</dbReference>
<protein>
    <submittedName>
        <fullName evidence="7">ATP-binding cassette domain-containing protein</fullName>
    </submittedName>
</protein>
<dbReference type="PROSITE" id="PS00211">
    <property type="entry name" value="ABC_TRANSPORTER_1"/>
    <property type="match status" value="1"/>
</dbReference>
<keyword evidence="2" id="KW-0677">Repeat</keyword>
<organism evidence="7 8">
    <name type="scientific">Streptomyces ehimensis</name>
    <dbReference type="NCBI Taxonomy" id="68195"/>
    <lineage>
        <taxon>Bacteria</taxon>
        <taxon>Bacillati</taxon>
        <taxon>Actinomycetota</taxon>
        <taxon>Actinomycetes</taxon>
        <taxon>Kitasatosporales</taxon>
        <taxon>Streptomycetaceae</taxon>
        <taxon>Streptomyces</taxon>
    </lineage>
</organism>
<comment type="caution">
    <text evidence="7">The sequence shown here is derived from an EMBL/GenBank/DDBJ whole genome shotgun (WGS) entry which is preliminary data.</text>
</comment>
<dbReference type="InterPro" id="IPR003439">
    <property type="entry name" value="ABC_transporter-like_ATP-bd"/>
</dbReference>
<dbReference type="CDD" id="cd03216">
    <property type="entry name" value="ABC_Carb_Monos_I"/>
    <property type="match status" value="1"/>
</dbReference>
<reference evidence="8" key="1">
    <citation type="journal article" date="2019" name="Int. J. Syst. Evol. Microbiol.">
        <title>The Global Catalogue of Microorganisms (GCM) 10K type strain sequencing project: providing services to taxonomists for standard genome sequencing and annotation.</title>
        <authorList>
            <consortium name="The Broad Institute Genomics Platform"/>
            <consortium name="The Broad Institute Genome Sequencing Center for Infectious Disease"/>
            <person name="Wu L."/>
            <person name="Ma J."/>
        </authorList>
    </citation>
    <scope>NUCLEOTIDE SEQUENCE [LARGE SCALE GENOMIC DNA]</scope>
    <source>
        <strain evidence="8">CECT 8064</strain>
    </source>
</reference>